<dbReference type="Proteomes" id="UP000031843">
    <property type="component" value="Chromosome main"/>
</dbReference>
<name>A0A0C4Y8I6_9BURK</name>
<protein>
    <submittedName>
        <fullName evidence="1">Uncharacterized protein</fullName>
    </submittedName>
</protein>
<accession>A0A0C4Y8I6</accession>
<dbReference type="KEGG" id="cbw:RR42_m1868"/>
<reference evidence="1 2" key="1">
    <citation type="journal article" date="2015" name="Genome Announc.">
        <title>Complete Genome Sequence of Cupriavidus basilensis 4G11, Isolated from the Oak Ridge Field Research Center Site.</title>
        <authorList>
            <person name="Ray J."/>
            <person name="Waters R.J."/>
            <person name="Skerker J.M."/>
            <person name="Kuehl J.V."/>
            <person name="Price M.N."/>
            <person name="Huang J."/>
            <person name="Chakraborty R."/>
            <person name="Arkin A.P."/>
            <person name="Deutschbauer A."/>
        </authorList>
    </citation>
    <scope>NUCLEOTIDE SEQUENCE [LARGE SCALE GENOMIC DNA]</scope>
    <source>
        <strain evidence="1">4G11</strain>
    </source>
</reference>
<dbReference type="AlphaFoldDB" id="A0A0C4Y8I6"/>
<gene>
    <name evidence="1" type="ORF">RR42_m1868</name>
</gene>
<evidence type="ECO:0000313" key="2">
    <source>
        <dbReference type="Proteomes" id="UP000031843"/>
    </source>
</evidence>
<keyword evidence="2" id="KW-1185">Reference proteome</keyword>
<evidence type="ECO:0000313" key="1">
    <source>
        <dbReference type="EMBL" id="AJG19263.1"/>
    </source>
</evidence>
<organism evidence="1 2">
    <name type="scientific">Cupriavidus basilensis</name>
    <dbReference type="NCBI Taxonomy" id="68895"/>
    <lineage>
        <taxon>Bacteria</taxon>
        <taxon>Pseudomonadati</taxon>
        <taxon>Pseudomonadota</taxon>
        <taxon>Betaproteobacteria</taxon>
        <taxon>Burkholderiales</taxon>
        <taxon>Burkholderiaceae</taxon>
        <taxon>Cupriavidus</taxon>
    </lineage>
</organism>
<sequence>MLISLSAEGKPLFEKIMLIVVCRHETLMSALSPGSAR</sequence>
<proteinExistence type="predicted"/>
<dbReference type="EMBL" id="CP010536">
    <property type="protein sequence ID" value="AJG19263.1"/>
    <property type="molecule type" value="Genomic_DNA"/>
</dbReference>